<dbReference type="GO" id="GO:0004613">
    <property type="term" value="F:phosphoenolpyruvate carboxykinase (GTP) activity"/>
    <property type="evidence" value="ECO:0007669"/>
    <property type="project" value="TreeGrafter"/>
</dbReference>
<organism evidence="2">
    <name type="scientific">marine sediment metagenome</name>
    <dbReference type="NCBI Taxonomy" id="412755"/>
    <lineage>
        <taxon>unclassified sequences</taxon>
        <taxon>metagenomes</taxon>
        <taxon>ecological metagenomes</taxon>
    </lineage>
</organism>
<dbReference type="PANTHER" id="PTHR11561:SF0">
    <property type="entry name" value="PHOSPHOENOLPYRUVATE CARBOXYKINASE [GTP]-RELATED"/>
    <property type="match status" value="1"/>
</dbReference>
<evidence type="ECO:0000313" key="2">
    <source>
        <dbReference type="EMBL" id="GAI99541.1"/>
    </source>
</evidence>
<dbReference type="GO" id="GO:0005525">
    <property type="term" value="F:GTP binding"/>
    <property type="evidence" value="ECO:0007669"/>
    <property type="project" value="InterPro"/>
</dbReference>
<dbReference type="InterPro" id="IPR013035">
    <property type="entry name" value="PEP_carboxykinase_C"/>
</dbReference>
<dbReference type="GO" id="GO:0042594">
    <property type="term" value="P:response to starvation"/>
    <property type="evidence" value="ECO:0007669"/>
    <property type="project" value="TreeGrafter"/>
</dbReference>
<sequence length="182" mass="21522">SSLESETTAATLGKGGVRKFNLMANLDFLSLPIGKYIQNHLDFVKDLEKPPLIFGVNYFLKGQNSNYLTGMQYKRVWLKWMELRVHNDIEAIKTPIGFFPRYQDLKKLFKEVLNRDYPEEDYRKQFTLRIPENIAKIERIVEIYKTKTADSPDIFFKLLQEQKQWLEKIKVQYGDYVAPTLF</sequence>
<feature type="domain" description="Phosphoenolpyruvate carboxykinase C-terminal P-loop" evidence="1">
    <location>
        <begin position="2"/>
        <end position="164"/>
    </location>
</feature>
<comment type="caution">
    <text evidence="2">The sequence shown here is derived from an EMBL/GenBank/DDBJ whole genome shotgun (WGS) entry which is preliminary data.</text>
</comment>
<gene>
    <name evidence="2" type="ORF">S12H4_41231</name>
</gene>
<dbReference type="GO" id="GO:0046327">
    <property type="term" value="P:glycerol biosynthetic process from pyruvate"/>
    <property type="evidence" value="ECO:0007669"/>
    <property type="project" value="TreeGrafter"/>
</dbReference>
<proteinExistence type="predicted"/>
<dbReference type="InterPro" id="IPR008209">
    <property type="entry name" value="PEP_carboxykinase_GTP"/>
</dbReference>
<reference evidence="2" key="1">
    <citation type="journal article" date="2014" name="Front. Microbiol.">
        <title>High frequency of phylogenetically diverse reductive dehalogenase-homologous genes in deep subseafloor sedimentary metagenomes.</title>
        <authorList>
            <person name="Kawai M."/>
            <person name="Futagami T."/>
            <person name="Toyoda A."/>
            <person name="Takaki Y."/>
            <person name="Nishi S."/>
            <person name="Hori S."/>
            <person name="Arai W."/>
            <person name="Tsubouchi T."/>
            <person name="Morono Y."/>
            <person name="Uchiyama I."/>
            <person name="Ito T."/>
            <person name="Fujiyama A."/>
            <person name="Inagaki F."/>
            <person name="Takami H."/>
        </authorList>
    </citation>
    <scope>NUCLEOTIDE SEQUENCE</scope>
    <source>
        <strain evidence="2">Expedition CK06-06</strain>
    </source>
</reference>
<dbReference type="GO" id="GO:0019543">
    <property type="term" value="P:propionate catabolic process"/>
    <property type="evidence" value="ECO:0007669"/>
    <property type="project" value="TreeGrafter"/>
</dbReference>
<evidence type="ECO:0000259" key="1">
    <source>
        <dbReference type="Pfam" id="PF00821"/>
    </source>
</evidence>
<dbReference type="AlphaFoldDB" id="X1U7G4"/>
<feature type="non-terminal residue" evidence="2">
    <location>
        <position position="1"/>
    </location>
</feature>
<dbReference type="GO" id="GO:0006094">
    <property type="term" value="P:gluconeogenesis"/>
    <property type="evidence" value="ECO:0007669"/>
    <property type="project" value="InterPro"/>
</dbReference>
<dbReference type="InterPro" id="IPR035077">
    <property type="entry name" value="PEP_carboxykinase_GTP_C"/>
</dbReference>
<dbReference type="GO" id="GO:0071333">
    <property type="term" value="P:cellular response to glucose stimulus"/>
    <property type="evidence" value="ECO:0007669"/>
    <property type="project" value="TreeGrafter"/>
</dbReference>
<accession>X1U7G4</accession>
<dbReference type="Gene3D" id="3.90.228.20">
    <property type="match status" value="1"/>
</dbReference>
<protein>
    <recommendedName>
        <fullName evidence="1">Phosphoenolpyruvate carboxykinase C-terminal P-loop domain-containing protein</fullName>
    </recommendedName>
</protein>
<dbReference type="SUPFAM" id="SSF53795">
    <property type="entry name" value="PEP carboxykinase-like"/>
    <property type="match status" value="1"/>
</dbReference>
<dbReference type="EMBL" id="BARW01025102">
    <property type="protein sequence ID" value="GAI99541.1"/>
    <property type="molecule type" value="Genomic_DNA"/>
</dbReference>
<dbReference type="GO" id="GO:0033993">
    <property type="term" value="P:response to lipid"/>
    <property type="evidence" value="ECO:0007669"/>
    <property type="project" value="TreeGrafter"/>
</dbReference>
<dbReference type="GO" id="GO:0006107">
    <property type="term" value="P:oxaloacetate metabolic process"/>
    <property type="evidence" value="ECO:0007669"/>
    <property type="project" value="TreeGrafter"/>
</dbReference>
<dbReference type="GO" id="GO:0030145">
    <property type="term" value="F:manganese ion binding"/>
    <property type="evidence" value="ECO:0007669"/>
    <property type="project" value="TreeGrafter"/>
</dbReference>
<dbReference type="GO" id="GO:0005829">
    <property type="term" value="C:cytosol"/>
    <property type="evidence" value="ECO:0007669"/>
    <property type="project" value="TreeGrafter"/>
</dbReference>
<dbReference type="Pfam" id="PF00821">
    <property type="entry name" value="PEPCK_GTP"/>
    <property type="match status" value="1"/>
</dbReference>
<name>X1U7G4_9ZZZZ</name>
<dbReference type="PANTHER" id="PTHR11561">
    <property type="entry name" value="PHOSPHOENOLPYRUVATE CARBOXYKINASE"/>
    <property type="match status" value="1"/>
</dbReference>